<comment type="caution">
    <text evidence="5">The sequence shown here is derived from an EMBL/GenBank/DDBJ whole genome shotgun (WGS) entry which is preliminary data.</text>
</comment>
<dbReference type="InterPro" id="IPR003782">
    <property type="entry name" value="SCO1/SenC"/>
</dbReference>
<keyword evidence="3" id="KW-1015">Disulfide bond</keyword>
<keyword evidence="2" id="KW-0186">Copper</keyword>
<gene>
    <name evidence="5" type="ORF">DRB17_04595</name>
</gene>
<evidence type="ECO:0000256" key="1">
    <source>
        <dbReference type="ARBA" id="ARBA00010996"/>
    </source>
</evidence>
<evidence type="ECO:0000256" key="2">
    <source>
        <dbReference type="PIRSR" id="PIRSR603782-1"/>
    </source>
</evidence>
<dbReference type="AlphaFoldDB" id="A0A369TFA0"/>
<protein>
    <submittedName>
        <fullName evidence="5">SCO family protein</fullName>
    </submittedName>
</protein>
<dbReference type="RefSeq" id="WP_114581006.1">
    <property type="nucleotide sequence ID" value="NZ_QPMH01000003.1"/>
</dbReference>
<dbReference type="Gene3D" id="3.40.30.10">
    <property type="entry name" value="Glutaredoxin"/>
    <property type="match status" value="1"/>
</dbReference>
<feature type="binding site" evidence="2">
    <location>
        <position position="95"/>
    </location>
    <ligand>
        <name>Cu cation</name>
        <dbReference type="ChEBI" id="CHEBI:23378"/>
    </ligand>
</feature>
<keyword evidence="6" id="KW-1185">Reference proteome</keyword>
<evidence type="ECO:0000256" key="3">
    <source>
        <dbReference type="PIRSR" id="PIRSR603782-2"/>
    </source>
</evidence>
<comment type="similarity">
    <text evidence="1">Belongs to the SCO1/2 family.</text>
</comment>
<sequence>MFKYSLSKNRVLSTAAFVLASVLSFQLPAQAAEGAAQDGVGLSESRDYQRTERVYEIPEATLRNRFDEDVRLDKLLAQDRPVLMQFIFTSCATICPVMSATFAQAQGDLVEQDSDTQLISISIDPEYDTPERLREYAKRQAAGDNWTFLTGEFDTIFRVVRAFDAIFESDNKMYHEPYTYLRAAPGEPWLRINGLVSVKTLLEEYRTVLAKGDDTLANKAASASE</sequence>
<reference evidence="5 6" key="1">
    <citation type="submission" date="2018-07" db="EMBL/GenBank/DDBJ databases">
        <title>Venubactetium sediminum gen. nov., sp. nov., isolated from a marine solar saltern.</title>
        <authorList>
            <person name="Wang S."/>
        </authorList>
    </citation>
    <scope>NUCLEOTIDE SEQUENCE [LARGE SCALE GENOMIC DNA]</scope>
    <source>
        <strain evidence="5 6">WD2A32</strain>
    </source>
</reference>
<name>A0A369TFA0_9PROT</name>
<dbReference type="CDD" id="cd02968">
    <property type="entry name" value="SCO"/>
    <property type="match status" value="1"/>
</dbReference>
<organism evidence="5 6">
    <name type="scientific">Ferruginivarius sediminum</name>
    <dbReference type="NCBI Taxonomy" id="2661937"/>
    <lineage>
        <taxon>Bacteria</taxon>
        <taxon>Pseudomonadati</taxon>
        <taxon>Pseudomonadota</taxon>
        <taxon>Alphaproteobacteria</taxon>
        <taxon>Rhodospirillales</taxon>
        <taxon>Rhodospirillaceae</taxon>
        <taxon>Ferruginivarius</taxon>
    </lineage>
</organism>
<feature type="chain" id="PRO_5016579390" evidence="4">
    <location>
        <begin position="32"/>
        <end position="225"/>
    </location>
</feature>
<dbReference type="Pfam" id="PF02630">
    <property type="entry name" value="SCO1-SenC"/>
    <property type="match status" value="1"/>
</dbReference>
<feature type="disulfide bond" description="Redox-active" evidence="3">
    <location>
        <begin position="91"/>
        <end position="95"/>
    </location>
</feature>
<keyword evidence="2" id="KW-0479">Metal-binding</keyword>
<dbReference type="EMBL" id="QPMH01000003">
    <property type="protein sequence ID" value="RDD63055.1"/>
    <property type="molecule type" value="Genomic_DNA"/>
</dbReference>
<dbReference type="SUPFAM" id="SSF52833">
    <property type="entry name" value="Thioredoxin-like"/>
    <property type="match status" value="1"/>
</dbReference>
<dbReference type="GO" id="GO:0046872">
    <property type="term" value="F:metal ion binding"/>
    <property type="evidence" value="ECO:0007669"/>
    <property type="project" value="UniProtKB-KW"/>
</dbReference>
<evidence type="ECO:0000313" key="5">
    <source>
        <dbReference type="EMBL" id="RDD63055.1"/>
    </source>
</evidence>
<evidence type="ECO:0000256" key="4">
    <source>
        <dbReference type="SAM" id="SignalP"/>
    </source>
</evidence>
<dbReference type="PANTHER" id="PTHR12151">
    <property type="entry name" value="ELECTRON TRANSPORT PROTIN SCO1/SENC FAMILY MEMBER"/>
    <property type="match status" value="1"/>
</dbReference>
<dbReference type="InterPro" id="IPR036249">
    <property type="entry name" value="Thioredoxin-like_sf"/>
</dbReference>
<evidence type="ECO:0000313" key="6">
    <source>
        <dbReference type="Proteomes" id="UP000253941"/>
    </source>
</evidence>
<dbReference type="Proteomes" id="UP000253941">
    <property type="component" value="Unassembled WGS sequence"/>
</dbReference>
<dbReference type="PANTHER" id="PTHR12151:SF25">
    <property type="entry name" value="LINALOOL DEHYDRATASE_ISOMERASE DOMAIN-CONTAINING PROTEIN"/>
    <property type="match status" value="1"/>
</dbReference>
<keyword evidence="4" id="KW-0732">Signal</keyword>
<accession>A0A369TFA0</accession>
<proteinExistence type="inferred from homology"/>
<feature type="binding site" evidence="2">
    <location>
        <position position="91"/>
    </location>
    <ligand>
        <name>Cu cation</name>
        <dbReference type="ChEBI" id="CHEBI:23378"/>
    </ligand>
</feature>
<feature type="signal peptide" evidence="4">
    <location>
        <begin position="1"/>
        <end position="31"/>
    </location>
</feature>